<accession>A0A6A5ZL37</accession>
<evidence type="ECO:0000256" key="3">
    <source>
        <dbReference type="ARBA" id="ARBA00012922"/>
    </source>
</evidence>
<organism evidence="8 9">
    <name type="scientific">Lophiotrema nucula</name>
    <dbReference type="NCBI Taxonomy" id="690887"/>
    <lineage>
        <taxon>Eukaryota</taxon>
        <taxon>Fungi</taxon>
        <taxon>Dikarya</taxon>
        <taxon>Ascomycota</taxon>
        <taxon>Pezizomycotina</taxon>
        <taxon>Dothideomycetes</taxon>
        <taxon>Pleosporomycetidae</taxon>
        <taxon>Pleosporales</taxon>
        <taxon>Lophiotremataceae</taxon>
        <taxon>Lophiotrema</taxon>
    </lineage>
</organism>
<feature type="active site" description="Acyl-ester intermediate" evidence="5">
    <location>
        <position position="237"/>
    </location>
</feature>
<dbReference type="Proteomes" id="UP000799770">
    <property type="component" value="Unassembled WGS sequence"/>
</dbReference>
<dbReference type="EC" id="3.5.1.4" evidence="3"/>
<comment type="similarity">
    <text evidence="2">Belongs to the amidase family.</text>
</comment>
<name>A0A6A5ZL37_9PLEO</name>
<sequence length="560" mass="60810">MASAPPIPDKWQLVSWQKKYEQNARIPPDWRLKSSPAPDVTTLLDIPRKSGLLSAEELKITEKYDATALAESIRKRQLKCVDVTRAFCKRAAIAQQLTNCLTEIFFEDALARAAVLDAHLDAGKPPLGPLHGVPVSLKDTFQVKGYDTTIGVASLAFQPSTENSVLVDVLLNAGAVLYCKTNIPQTLMALDSHNNVFGRTLNPFNTAVTAGGSSGGEGTLVAMRGSVLGVGTDVGGSIRIPAMCNGTFGVKGSWQRVPYAGQENGNLAGMSKVAIPASAGPLAHSMRDIELFFKAVAEQKPWELDPDVTPAPWNTVSSTSSKKLRIGVVRRDGVMEPHPPILRLLDEVASVLKTSGIEVIEMDIKPLLSQCQGLANKLFGVEGGNRMFDLLEATNEPLSPWLSTRLRRGSALPLTDVMALHAKRTELQTQFLKIWKDASGKEIDAFICPVAPHPVPPIDRYNGVSYTSSFVLLDYPAGTVPVRLFEEKDTEGEMPDTKPLGSWDKRNRELWSDVDREVYIGTPLTVQVVAPKLQEEKLCWAMGAIDDALKAKGKAAVAKL</sequence>
<evidence type="ECO:0000313" key="8">
    <source>
        <dbReference type="EMBL" id="KAF2119995.1"/>
    </source>
</evidence>
<dbReference type="PANTHER" id="PTHR46072">
    <property type="entry name" value="AMIDASE-RELATED-RELATED"/>
    <property type="match status" value="1"/>
</dbReference>
<keyword evidence="9" id="KW-1185">Reference proteome</keyword>
<evidence type="ECO:0000256" key="6">
    <source>
        <dbReference type="PIRSR" id="PIRSR001221-2"/>
    </source>
</evidence>
<feature type="active site" description="Charge relay system" evidence="5">
    <location>
        <position position="138"/>
    </location>
</feature>
<dbReference type="PROSITE" id="PS00571">
    <property type="entry name" value="AMIDASES"/>
    <property type="match status" value="1"/>
</dbReference>
<dbReference type="PIRSF" id="PIRSF001221">
    <property type="entry name" value="Amidase_fungi"/>
    <property type="match status" value="1"/>
</dbReference>
<dbReference type="InterPro" id="IPR020556">
    <property type="entry name" value="Amidase_CS"/>
</dbReference>
<dbReference type="InterPro" id="IPR036928">
    <property type="entry name" value="AS_sf"/>
</dbReference>
<feature type="active site" description="Charge relay system" evidence="5">
    <location>
        <position position="213"/>
    </location>
</feature>
<feature type="binding site" evidence="6">
    <location>
        <position position="187"/>
    </location>
    <ligand>
        <name>substrate</name>
    </ligand>
</feature>
<dbReference type="Pfam" id="PF01425">
    <property type="entry name" value="Amidase"/>
    <property type="match status" value="1"/>
</dbReference>
<reference evidence="8" key="1">
    <citation type="journal article" date="2020" name="Stud. Mycol.">
        <title>101 Dothideomycetes genomes: a test case for predicting lifestyles and emergence of pathogens.</title>
        <authorList>
            <person name="Haridas S."/>
            <person name="Albert R."/>
            <person name="Binder M."/>
            <person name="Bloem J."/>
            <person name="Labutti K."/>
            <person name="Salamov A."/>
            <person name="Andreopoulos B."/>
            <person name="Baker S."/>
            <person name="Barry K."/>
            <person name="Bills G."/>
            <person name="Bluhm B."/>
            <person name="Cannon C."/>
            <person name="Castanera R."/>
            <person name="Culley D."/>
            <person name="Daum C."/>
            <person name="Ezra D."/>
            <person name="Gonzalez J."/>
            <person name="Henrissat B."/>
            <person name="Kuo A."/>
            <person name="Liang C."/>
            <person name="Lipzen A."/>
            <person name="Lutzoni F."/>
            <person name="Magnuson J."/>
            <person name="Mondo S."/>
            <person name="Nolan M."/>
            <person name="Ohm R."/>
            <person name="Pangilinan J."/>
            <person name="Park H.-J."/>
            <person name="Ramirez L."/>
            <person name="Alfaro M."/>
            <person name="Sun H."/>
            <person name="Tritt A."/>
            <person name="Yoshinaga Y."/>
            <person name="Zwiers L.-H."/>
            <person name="Turgeon B."/>
            <person name="Goodwin S."/>
            <person name="Spatafora J."/>
            <person name="Crous P."/>
            <person name="Grigoriev I."/>
        </authorList>
    </citation>
    <scope>NUCLEOTIDE SEQUENCE</scope>
    <source>
        <strain evidence="8">CBS 627.86</strain>
    </source>
</reference>
<evidence type="ECO:0000256" key="4">
    <source>
        <dbReference type="ARBA" id="ARBA00022801"/>
    </source>
</evidence>
<evidence type="ECO:0000256" key="1">
    <source>
        <dbReference type="ARBA" id="ARBA00001311"/>
    </source>
</evidence>
<protein>
    <recommendedName>
        <fullName evidence="3">amidase</fullName>
        <ecNumber evidence="3">3.5.1.4</ecNumber>
    </recommendedName>
</protein>
<dbReference type="SUPFAM" id="SSF75304">
    <property type="entry name" value="Amidase signature (AS) enzymes"/>
    <property type="match status" value="1"/>
</dbReference>
<gene>
    <name evidence="8" type="ORF">BDV96DRAFT_485810</name>
</gene>
<feature type="binding site" evidence="6">
    <location>
        <position position="213"/>
    </location>
    <ligand>
        <name>substrate</name>
    </ligand>
</feature>
<dbReference type="OrthoDB" id="6428749at2759"/>
<dbReference type="GO" id="GO:0004040">
    <property type="term" value="F:amidase activity"/>
    <property type="evidence" value="ECO:0007669"/>
    <property type="project" value="UniProtKB-EC"/>
</dbReference>
<evidence type="ECO:0000313" key="9">
    <source>
        <dbReference type="Proteomes" id="UP000799770"/>
    </source>
</evidence>
<keyword evidence="4" id="KW-0378">Hydrolase</keyword>
<dbReference type="AlphaFoldDB" id="A0A6A5ZL37"/>
<dbReference type="InterPro" id="IPR023631">
    <property type="entry name" value="Amidase_dom"/>
</dbReference>
<feature type="domain" description="Amidase" evidence="7">
    <location>
        <begin position="82"/>
        <end position="539"/>
    </location>
</feature>
<dbReference type="Gene3D" id="3.90.1300.10">
    <property type="entry name" value="Amidase signature (AS) domain"/>
    <property type="match status" value="1"/>
</dbReference>
<dbReference type="PANTHER" id="PTHR46072:SF6">
    <property type="entry name" value="AMIDASE, PUTATIVE (AFU_ORTHOLOGUE AFUA_1G14530)-RELATED"/>
    <property type="match status" value="1"/>
</dbReference>
<evidence type="ECO:0000256" key="5">
    <source>
        <dbReference type="PIRSR" id="PIRSR001221-1"/>
    </source>
</evidence>
<comment type="catalytic activity">
    <reaction evidence="1">
        <text>a monocarboxylic acid amide + H2O = a monocarboxylate + NH4(+)</text>
        <dbReference type="Rhea" id="RHEA:12020"/>
        <dbReference type="ChEBI" id="CHEBI:15377"/>
        <dbReference type="ChEBI" id="CHEBI:28938"/>
        <dbReference type="ChEBI" id="CHEBI:35757"/>
        <dbReference type="ChEBI" id="CHEBI:83628"/>
        <dbReference type="EC" id="3.5.1.4"/>
    </reaction>
</comment>
<feature type="binding site" evidence="6">
    <location>
        <begin position="234"/>
        <end position="237"/>
    </location>
    <ligand>
        <name>substrate</name>
    </ligand>
</feature>
<evidence type="ECO:0000259" key="7">
    <source>
        <dbReference type="Pfam" id="PF01425"/>
    </source>
</evidence>
<dbReference type="EMBL" id="ML977314">
    <property type="protein sequence ID" value="KAF2119995.1"/>
    <property type="molecule type" value="Genomic_DNA"/>
</dbReference>
<evidence type="ECO:0000256" key="2">
    <source>
        <dbReference type="ARBA" id="ARBA00009199"/>
    </source>
</evidence>
<proteinExistence type="inferred from homology"/>